<dbReference type="GO" id="GO:0046872">
    <property type="term" value="F:metal ion binding"/>
    <property type="evidence" value="ECO:0007669"/>
    <property type="project" value="UniProtKB-KW"/>
</dbReference>
<dbReference type="SUPFAM" id="SSF109854">
    <property type="entry name" value="DinB/YfiT-like putative metalloenzymes"/>
    <property type="match status" value="1"/>
</dbReference>
<keyword evidence="2" id="KW-0479">Metal-binding</keyword>
<gene>
    <name evidence="3" type="ORF">H7849_18235</name>
</gene>
<organism evidence="3 4">
    <name type="scientific">Alloacidobacterium dinghuense</name>
    <dbReference type="NCBI Taxonomy" id="2763107"/>
    <lineage>
        <taxon>Bacteria</taxon>
        <taxon>Pseudomonadati</taxon>
        <taxon>Acidobacteriota</taxon>
        <taxon>Terriglobia</taxon>
        <taxon>Terriglobales</taxon>
        <taxon>Acidobacteriaceae</taxon>
        <taxon>Alloacidobacterium</taxon>
    </lineage>
</organism>
<evidence type="ECO:0000313" key="4">
    <source>
        <dbReference type="Proteomes" id="UP000515312"/>
    </source>
</evidence>
<dbReference type="RefSeq" id="WP_186741337.1">
    <property type="nucleotide sequence ID" value="NZ_CP060394.1"/>
</dbReference>
<comment type="similarity">
    <text evidence="1">Belongs to the DinB family.</text>
</comment>
<evidence type="ECO:0000256" key="1">
    <source>
        <dbReference type="ARBA" id="ARBA00008635"/>
    </source>
</evidence>
<reference evidence="3 4" key="1">
    <citation type="submission" date="2020-08" db="EMBL/GenBank/DDBJ databases">
        <title>Edaphobacter telluris sp. nov. and Acidobacterium dinghuensis sp. nov., two acidobacteria isolated from forest soil.</title>
        <authorList>
            <person name="Fu J."/>
            <person name="Qiu L."/>
        </authorList>
    </citation>
    <scope>NUCLEOTIDE SEQUENCE [LARGE SCALE GENOMIC DNA]</scope>
    <source>
        <strain evidence="3">4Y35</strain>
    </source>
</reference>
<proteinExistence type="inferred from homology"/>
<dbReference type="InterPro" id="IPR007837">
    <property type="entry name" value="DinB"/>
</dbReference>
<dbReference type="Proteomes" id="UP000515312">
    <property type="component" value="Chromosome"/>
</dbReference>
<dbReference type="InterPro" id="IPR034660">
    <property type="entry name" value="DinB/YfiT-like"/>
</dbReference>
<protein>
    <submittedName>
        <fullName evidence="3">DinB family protein</fullName>
    </submittedName>
</protein>
<keyword evidence="4" id="KW-1185">Reference proteome</keyword>
<dbReference type="Pfam" id="PF05163">
    <property type="entry name" value="DinB"/>
    <property type="match status" value="1"/>
</dbReference>
<dbReference type="AlphaFoldDB" id="A0A7G8BER0"/>
<sequence>MEHSAVTLEALLADYEATAARWAKFFEANPGASLVPTDIAKSQNIGELVWHIYAASFRHAQRLLGEQVTDLEGTVTVRDIASAFALKDAAVAKLLQFLANTSEASLDEQLEFKSRITGRVSYGSRRKLCLHVLVHAIRHWAQIGTLVRIGGYPPDWGQDIWYSEAIA</sequence>
<name>A0A7G8BER0_9BACT</name>
<dbReference type="KEGG" id="adin:H7849_18235"/>
<evidence type="ECO:0000256" key="2">
    <source>
        <dbReference type="ARBA" id="ARBA00022723"/>
    </source>
</evidence>
<evidence type="ECO:0000313" key="3">
    <source>
        <dbReference type="EMBL" id="QNI31030.1"/>
    </source>
</evidence>
<dbReference type="EMBL" id="CP060394">
    <property type="protein sequence ID" value="QNI31030.1"/>
    <property type="molecule type" value="Genomic_DNA"/>
</dbReference>
<accession>A0A7G8BER0</accession>
<dbReference type="Gene3D" id="1.20.120.450">
    <property type="entry name" value="dinb family like domain"/>
    <property type="match status" value="1"/>
</dbReference>